<keyword evidence="2" id="KW-0012">Acyltransferase</keyword>
<dbReference type="SUPFAM" id="SSF55729">
    <property type="entry name" value="Acyl-CoA N-acyltransferases (Nat)"/>
    <property type="match status" value="1"/>
</dbReference>
<organism evidence="4 5">
    <name type="scientific">Xanthomonas boreopolis</name>
    <dbReference type="NCBI Taxonomy" id="86183"/>
    <lineage>
        <taxon>Bacteria</taxon>
        <taxon>Pseudomonadati</taxon>
        <taxon>Pseudomonadota</taxon>
        <taxon>Gammaproteobacteria</taxon>
        <taxon>Lysobacterales</taxon>
        <taxon>Lysobacteraceae</taxon>
        <taxon>Xanthomonas</taxon>
    </lineage>
</organism>
<evidence type="ECO:0000256" key="2">
    <source>
        <dbReference type="ARBA" id="ARBA00023315"/>
    </source>
</evidence>
<feature type="domain" description="N-acetyltransferase" evidence="3">
    <location>
        <begin position="1"/>
        <end position="143"/>
    </location>
</feature>
<dbReference type="InterPro" id="IPR016181">
    <property type="entry name" value="Acyl_CoA_acyltransferase"/>
</dbReference>
<proteinExistence type="predicted"/>
<dbReference type="EMBL" id="BNBA01000035">
    <property type="protein sequence ID" value="GHH59114.1"/>
    <property type="molecule type" value="Genomic_DNA"/>
</dbReference>
<dbReference type="Gene3D" id="3.40.630.30">
    <property type="match status" value="1"/>
</dbReference>
<comment type="caution">
    <text evidence="4">The sequence shown here is derived from an EMBL/GenBank/DDBJ whole genome shotgun (WGS) entry which is preliminary data.</text>
</comment>
<reference evidence="4" key="1">
    <citation type="journal article" date="2014" name="Int. J. Syst. Evol. Microbiol.">
        <title>Complete genome sequence of Corynebacterium casei LMG S-19264T (=DSM 44701T), isolated from a smear-ripened cheese.</title>
        <authorList>
            <consortium name="US DOE Joint Genome Institute (JGI-PGF)"/>
            <person name="Walter F."/>
            <person name="Albersmeier A."/>
            <person name="Kalinowski J."/>
            <person name="Ruckert C."/>
        </authorList>
    </citation>
    <scope>NUCLEOTIDE SEQUENCE</scope>
    <source>
        <strain evidence="4">JCM 13306</strain>
    </source>
</reference>
<dbReference type="PROSITE" id="PS51186">
    <property type="entry name" value="GNAT"/>
    <property type="match status" value="1"/>
</dbReference>
<dbReference type="Pfam" id="PF13673">
    <property type="entry name" value="Acetyltransf_10"/>
    <property type="match status" value="1"/>
</dbReference>
<dbReference type="PANTHER" id="PTHR43800:SF1">
    <property type="entry name" value="PEPTIDYL-LYSINE N-ACETYLTRANSFERASE YJAB"/>
    <property type="match status" value="1"/>
</dbReference>
<name>A0A919FB46_9XANT</name>
<keyword evidence="1" id="KW-0808">Transferase</keyword>
<keyword evidence="5" id="KW-1185">Reference proteome</keyword>
<dbReference type="GO" id="GO:0016747">
    <property type="term" value="F:acyltransferase activity, transferring groups other than amino-acyl groups"/>
    <property type="evidence" value="ECO:0007669"/>
    <property type="project" value="InterPro"/>
</dbReference>
<dbReference type="AlphaFoldDB" id="A0A919FB46"/>
<sequence>MNIRARVAADDPILVDIWHRAVRATHAFLSEQDIADLYPQVRDVYLPNVAAWIEETAQGRIAGFIGIDGAQVEMLFVDPELAGHGTGTRLLDHVRTLHPRLTVDVNEQNPRAHGFYSRYGFKDVGRSETDSAGRPFPLVHMAY</sequence>
<dbReference type="CDD" id="cd04301">
    <property type="entry name" value="NAT_SF"/>
    <property type="match status" value="1"/>
</dbReference>
<evidence type="ECO:0000259" key="3">
    <source>
        <dbReference type="PROSITE" id="PS51186"/>
    </source>
</evidence>
<dbReference type="NCBIfam" id="NF007807">
    <property type="entry name" value="PRK10514.1"/>
    <property type="match status" value="1"/>
</dbReference>
<evidence type="ECO:0000256" key="1">
    <source>
        <dbReference type="ARBA" id="ARBA00022679"/>
    </source>
</evidence>
<evidence type="ECO:0000313" key="5">
    <source>
        <dbReference type="Proteomes" id="UP000623958"/>
    </source>
</evidence>
<accession>A0A919FB46</accession>
<reference evidence="4" key="2">
    <citation type="submission" date="2020-09" db="EMBL/GenBank/DDBJ databases">
        <authorList>
            <person name="Sun Q."/>
            <person name="Ohkuma M."/>
        </authorList>
    </citation>
    <scope>NUCLEOTIDE SEQUENCE</scope>
    <source>
        <strain evidence="4">JCM 13306</strain>
    </source>
</reference>
<dbReference type="InterPro" id="IPR000182">
    <property type="entry name" value="GNAT_dom"/>
</dbReference>
<protein>
    <submittedName>
        <fullName evidence="4">GNAT family N-acetyltransferase</fullName>
    </submittedName>
</protein>
<dbReference type="RefSeq" id="WP_434026876.1">
    <property type="nucleotide sequence ID" value="NZ_BNBA01000035.1"/>
</dbReference>
<dbReference type="Proteomes" id="UP000623958">
    <property type="component" value="Unassembled WGS sequence"/>
</dbReference>
<gene>
    <name evidence="4" type="ORF">GCM10009090_32750</name>
</gene>
<dbReference type="PANTHER" id="PTHR43800">
    <property type="entry name" value="PEPTIDYL-LYSINE N-ACETYLTRANSFERASE YJAB"/>
    <property type="match status" value="1"/>
</dbReference>
<evidence type="ECO:0000313" key="4">
    <source>
        <dbReference type="EMBL" id="GHH59114.1"/>
    </source>
</evidence>